<evidence type="ECO:0000313" key="2">
    <source>
        <dbReference type="Proteomes" id="UP001145742"/>
    </source>
</evidence>
<proteinExistence type="predicted"/>
<evidence type="ECO:0000313" key="1">
    <source>
        <dbReference type="EMBL" id="KAJ7409050.1"/>
    </source>
</evidence>
<protein>
    <submittedName>
        <fullName evidence="1">Uncharacterized protein</fullName>
    </submittedName>
</protein>
<reference evidence="1" key="1">
    <citation type="submission" date="2019-10" db="EMBL/GenBank/DDBJ databases">
        <authorList>
            <person name="Soares A.E.R."/>
            <person name="Aleixo A."/>
            <person name="Schneider P."/>
            <person name="Miyaki C.Y."/>
            <person name="Schneider M.P."/>
            <person name="Mello C."/>
            <person name="Vasconcelos A.T.R."/>
        </authorList>
    </citation>
    <scope>NUCLEOTIDE SEQUENCE</scope>
    <source>
        <tissue evidence="1">Muscle</tissue>
    </source>
</reference>
<keyword evidence="2" id="KW-1185">Reference proteome</keyword>
<sequence>MGRLEVLSIPACQVGMVAPHQFLRKCVQGWTLRSLSGCFSSAVPISLDQPFHFPIRASAAAVDEDASPKAIIITKAAAQPDEDLQ</sequence>
<accession>A0ABQ9CUQ0</accession>
<dbReference type="EMBL" id="WHWB01034503">
    <property type="protein sequence ID" value="KAJ7409050.1"/>
    <property type="molecule type" value="Genomic_DNA"/>
</dbReference>
<gene>
    <name evidence="1" type="ORF">WISP_116797</name>
</gene>
<organism evidence="1 2">
    <name type="scientific">Willisornis vidua</name>
    <name type="common">Xingu scale-backed antbird</name>
    <dbReference type="NCBI Taxonomy" id="1566151"/>
    <lineage>
        <taxon>Eukaryota</taxon>
        <taxon>Metazoa</taxon>
        <taxon>Chordata</taxon>
        <taxon>Craniata</taxon>
        <taxon>Vertebrata</taxon>
        <taxon>Euteleostomi</taxon>
        <taxon>Archelosauria</taxon>
        <taxon>Archosauria</taxon>
        <taxon>Dinosauria</taxon>
        <taxon>Saurischia</taxon>
        <taxon>Theropoda</taxon>
        <taxon>Coelurosauria</taxon>
        <taxon>Aves</taxon>
        <taxon>Neognathae</taxon>
        <taxon>Neoaves</taxon>
        <taxon>Telluraves</taxon>
        <taxon>Australaves</taxon>
        <taxon>Passeriformes</taxon>
        <taxon>Thamnophilidae</taxon>
        <taxon>Willisornis</taxon>
    </lineage>
</organism>
<comment type="caution">
    <text evidence="1">The sequence shown here is derived from an EMBL/GenBank/DDBJ whole genome shotgun (WGS) entry which is preliminary data.</text>
</comment>
<dbReference type="Proteomes" id="UP001145742">
    <property type="component" value="Unassembled WGS sequence"/>
</dbReference>
<name>A0ABQ9CUQ0_9PASS</name>